<dbReference type="PROSITE" id="PS50949">
    <property type="entry name" value="HTH_GNTR"/>
    <property type="match status" value="1"/>
</dbReference>
<dbReference type="GO" id="GO:0003677">
    <property type="term" value="F:DNA binding"/>
    <property type="evidence" value="ECO:0007669"/>
    <property type="project" value="UniProtKB-KW"/>
</dbReference>
<dbReference type="InterPro" id="IPR000524">
    <property type="entry name" value="Tscrpt_reg_HTH_GntR"/>
</dbReference>
<keyword evidence="2" id="KW-0238">DNA-binding</keyword>
<dbReference type="InterPro" id="IPR036388">
    <property type="entry name" value="WH-like_DNA-bd_sf"/>
</dbReference>
<dbReference type="PANTHER" id="PTHR38445:SF7">
    <property type="entry name" value="GNTR-FAMILY TRANSCRIPTIONAL REGULATOR"/>
    <property type="match status" value="1"/>
</dbReference>
<reference evidence="5 6" key="1">
    <citation type="submission" date="2018-08" db="EMBL/GenBank/DDBJ databases">
        <title>Isolation, diversity and antifungal activity of Actinobacteria from wheat.</title>
        <authorList>
            <person name="Han C."/>
        </authorList>
    </citation>
    <scope>NUCLEOTIDE SEQUENCE [LARGE SCALE GENOMIC DNA]</scope>
    <source>
        <strain evidence="5 6">NEAU-YY421</strain>
    </source>
</reference>
<dbReference type="Pfam" id="PF00392">
    <property type="entry name" value="GntR"/>
    <property type="match status" value="1"/>
</dbReference>
<evidence type="ECO:0000259" key="4">
    <source>
        <dbReference type="PROSITE" id="PS50949"/>
    </source>
</evidence>
<evidence type="ECO:0000313" key="6">
    <source>
        <dbReference type="Proteomes" id="UP000263094"/>
    </source>
</evidence>
<dbReference type="SMART" id="SM00345">
    <property type="entry name" value="HTH_GNTR"/>
    <property type="match status" value="1"/>
</dbReference>
<keyword evidence="3" id="KW-0804">Transcription</keyword>
<sequence>MLIRVDSAAARPLAEQIAASVRRALAEGELAPGDRLPSARETARLLEVNMHTVLRGYQILKAEGLIDLRPGRGAVVTATPERARIPELIDHLVEGARGAGVTDAELLSLVRSALGGPDQAGS</sequence>
<dbReference type="GO" id="GO:0003700">
    <property type="term" value="F:DNA-binding transcription factor activity"/>
    <property type="evidence" value="ECO:0007669"/>
    <property type="project" value="InterPro"/>
</dbReference>
<dbReference type="InterPro" id="IPR036390">
    <property type="entry name" value="WH_DNA-bd_sf"/>
</dbReference>
<evidence type="ECO:0000313" key="5">
    <source>
        <dbReference type="EMBL" id="RFU86827.1"/>
    </source>
</evidence>
<dbReference type="OrthoDB" id="3192286at2"/>
<evidence type="ECO:0000256" key="1">
    <source>
        <dbReference type="ARBA" id="ARBA00023015"/>
    </source>
</evidence>
<keyword evidence="6" id="KW-1185">Reference proteome</keyword>
<dbReference type="AlphaFoldDB" id="A0A372M956"/>
<dbReference type="RefSeq" id="WP_128555607.1">
    <property type="nucleotide sequence ID" value="NZ_QUAK01000054.1"/>
</dbReference>
<keyword evidence="1" id="KW-0805">Transcription regulation</keyword>
<dbReference type="EMBL" id="QUAK01000054">
    <property type="protein sequence ID" value="RFU86827.1"/>
    <property type="molecule type" value="Genomic_DNA"/>
</dbReference>
<dbReference type="SUPFAM" id="SSF46785">
    <property type="entry name" value="Winged helix' DNA-binding domain"/>
    <property type="match status" value="1"/>
</dbReference>
<name>A0A372M956_9ACTN</name>
<protein>
    <submittedName>
        <fullName evidence="5">GntR family transcriptional regulator</fullName>
    </submittedName>
</protein>
<dbReference type="Proteomes" id="UP000263094">
    <property type="component" value="Unassembled WGS sequence"/>
</dbReference>
<dbReference type="CDD" id="cd07377">
    <property type="entry name" value="WHTH_GntR"/>
    <property type="match status" value="1"/>
</dbReference>
<evidence type="ECO:0000256" key="3">
    <source>
        <dbReference type="ARBA" id="ARBA00023163"/>
    </source>
</evidence>
<dbReference type="PANTHER" id="PTHR38445">
    <property type="entry name" value="HTH-TYPE TRANSCRIPTIONAL REPRESSOR YTRA"/>
    <property type="match status" value="1"/>
</dbReference>
<accession>A0A372M956</accession>
<comment type="caution">
    <text evidence="5">The sequence shown here is derived from an EMBL/GenBank/DDBJ whole genome shotgun (WGS) entry which is preliminary data.</text>
</comment>
<dbReference type="Gene3D" id="1.10.10.10">
    <property type="entry name" value="Winged helix-like DNA-binding domain superfamily/Winged helix DNA-binding domain"/>
    <property type="match status" value="1"/>
</dbReference>
<proteinExistence type="predicted"/>
<evidence type="ECO:0000256" key="2">
    <source>
        <dbReference type="ARBA" id="ARBA00023125"/>
    </source>
</evidence>
<feature type="domain" description="HTH gntR-type" evidence="4">
    <location>
        <begin position="11"/>
        <end position="79"/>
    </location>
</feature>
<organism evidence="5 6">
    <name type="scientific">Streptomyces triticagri</name>
    <dbReference type="NCBI Taxonomy" id="2293568"/>
    <lineage>
        <taxon>Bacteria</taxon>
        <taxon>Bacillati</taxon>
        <taxon>Actinomycetota</taxon>
        <taxon>Actinomycetes</taxon>
        <taxon>Kitasatosporales</taxon>
        <taxon>Streptomycetaceae</taxon>
        <taxon>Streptomyces</taxon>
    </lineage>
</organism>
<gene>
    <name evidence="5" type="ORF">DY218_10155</name>
</gene>